<feature type="transmembrane region" description="Helical" evidence="15">
    <location>
        <begin position="414"/>
        <end position="435"/>
    </location>
</feature>
<keyword evidence="12" id="KW-0407">Ion channel</keyword>
<evidence type="ECO:0000256" key="12">
    <source>
        <dbReference type="ARBA" id="ARBA00023303"/>
    </source>
</evidence>
<name>A0AA88I9D9_ARTSF</name>
<feature type="transmembrane region" description="Helical" evidence="15">
    <location>
        <begin position="385"/>
        <end position="402"/>
    </location>
</feature>
<proteinExistence type="predicted"/>
<gene>
    <name evidence="17" type="ORF">QYM36_001463</name>
</gene>
<protein>
    <recommendedName>
        <fullName evidence="16">Ion transport domain-containing protein</fullName>
    </recommendedName>
</protein>
<dbReference type="PANTHER" id="PTHR10582">
    <property type="entry name" value="TRANSIENT RECEPTOR POTENTIAL ION CHANNEL PROTEIN"/>
    <property type="match status" value="1"/>
</dbReference>
<evidence type="ECO:0000256" key="8">
    <source>
        <dbReference type="ARBA" id="ARBA00022837"/>
    </source>
</evidence>
<dbReference type="Gene3D" id="1.25.40.20">
    <property type="entry name" value="Ankyrin repeat-containing domain"/>
    <property type="match status" value="1"/>
</dbReference>
<dbReference type="PANTHER" id="PTHR10582:SF2">
    <property type="entry name" value="INACTIVE"/>
    <property type="match status" value="1"/>
</dbReference>
<feature type="repeat" description="ANK" evidence="13">
    <location>
        <begin position="34"/>
        <end position="66"/>
    </location>
</feature>
<feature type="transmembrane region" description="Helical" evidence="15">
    <location>
        <begin position="282"/>
        <end position="305"/>
    </location>
</feature>
<keyword evidence="5" id="KW-0107">Calcium channel</keyword>
<evidence type="ECO:0000256" key="9">
    <source>
        <dbReference type="ARBA" id="ARBA00022989"/>
    </source>
</evidence>
<evidence type="ECO:0000256" key="6">
    <source>
        <dbReference type="ARBA" id="ARBA00022692"/>
    </source>
</evidence>
<keyword evidence="7" id="KW-0677">Repeat</keyword>
<feature type="transmembrane region" description="Helical" evidence="15">
    <location>
        <begin position="317"/>
        <end position="339"/>
    </location>
</feature>
<dbReference type="EMBL" id="JAVRJZ010000003">
    <property type="protein sequence ID" value="KAK2725018.1"/>
    <property type="molecule type" value="Genomic_DNA"/>
</dbReference>
<dbReference type="Proteomes" id="UP001187531">
    <property type="component" value="Unassembled WGS sequence"/>
</dbReference>
<feature type="transmembrane region" description="Helical" evidence="15">
    <location>
        <begin position="346"/>
        <end position="365"/>
    </location>
</feature>
<comment type="subcellular location">
    <subcellularLocation>
        <location evidence="1">Cell membrane</location>
        <topology evidence="1">Multi-pass membrane protein</topology>
    </subcellularLocation>
</comment>
<dbReference type="InterPro" id="IPR002110">
    <property type="entry name" value="Ankyrin_rpt"/>
</dbReference>
<evidence type="ECO:0000256" key="5">
    <source>
        <dbReference type="ARBA" id="ARBA00022673"/>
    </source>
</evidence>
<dbReference type="InterPro" id="IPR005821">
    <property type="entry name" value="Ion_trans_dom"/>
</dbReference>
<evidence type="ECO:0000256" key="11">
    <source>
        <dbReference type="ARBA" id="ARBA00023136"/>
    </source>
</evidence>
<evidence type="ECO:0000313" key="18">
    <source>
        <dbReference type="Proteomes" id="UP001187531"/>
    </source>
</evidence>
<feature type="region of interest" description="Disordered" evidence="14">
    <location>
        <begin position="799"/>
        <end position="827"/>
    </location>
</feature>
<keyword evidence="3" id="KW-1003">Cell membrane</keyword>
<dbReference type="InterPro" id="IPR036770">
    <property type="entry name" value="Ankyrin_rpt-contain_sf"/>
</dbReference>
<feature type="compositionally biased region" description="Basic residues" evidence="14">
    <location>
        <begin position="729"/>
        <end position="738"/>
    </location>
</feature>
<evidence type="ECO:0000256" key="2">
    <source>
        <dbReference type="ARBA" id="ARBA00022448"/>
    </source>
</evidence>
<comment type="caution">
    <text evidence="17">The sequence shown here is derived from an EMBL/GenBank/DDBJ whole genome shotgun (WGS) entry which is preliminary data.</text>
</comment>
<reference evidence="17" key="1">
    <citation type="submission" date="2023-07" db="EMBL/GenBank/DDBJ databases">
        <title>Chromosome-level genome assembly of Artemia franciscana.</title>
        <authorList>
            <person name="Jo E."/>
        </authorList>
    </citation>
    <scope>NUCLEOTIDE SEQUENCE</scope>
    <source>
        <tissue evidence="17">Whole body</tissue>
    </source>
</reference>
<evidence type="ECO:0000256" key="14">
    <source>
        <dbReference type="SAM" id="MobiDB-lite"/>
    </source>
</evidence>
<feature type="compositionally biased region" description="Basic and acidic residues" evidence="14">
    <location>
        <begin position="799"/>
        <end position="809"/>
    </location>
</feature>
<dbReference type="GO" id="GO:0005262">
    <property type="term" value="F:calcium channel activity"/>
    <property type="evidence" value="ECO:0007669"/>
    <property type="project" value="UniProtKB-KW"/>
</dbReference>
<feature type="transmembrane region" description="Helical" evidence="15">
    <location>
        <begin position="198"/>
        <end position="218"/>
    </location>
</feature>
<organism evidence="17 18">
    <name type="scientific">Artemia franciscana</name>
    <name type="common">Brine shrimp</name>
    <name type="synonym">Artemia sanfranciscana</name>
    <dbReference type="NCBI Taxonomy" id="6661"/>
    <lineage>
        <taxon>Eukaryota</taxon>
        <taxon>Metazoa</taxon>
        <taxon>Ecdysozoa</taxon>
        <taxon>Arthropoda</taxon>
        <taxon>Crustacea</taxon>
        <taxon>Branchiopoda</taxon>
        <taxon>Anostraca</taxon>
        <taxon>Artemiidae</taxon>
        <taxon>Artemia</taxon>
    </lineage>
</organism>
<keyword evidence="4" id="KW-0109">Calcium transport</keyword>
<evidence type="ECO:0000256" key="13">
    <source>
        <dbReference type="PROSITE-ProRule" id="PRU00023"/>
    </source>
</evidence>
<evidence type="ECO:0000256" key="1">
    <source>
        <dbReference type="ARBA" id="ARBA00004651"/>
    </source>
</evidence>
<feature type="region of interest" description="Disordered" evidence="14">
    <location>
        <begin position="620"/>
        <end position="645"/>
    </location>
</feature>
<keyword evidence="10" id="KW-0406">Ion transport</keyword>
<feature type="compositionally biased region" description="Basic and acidic residues" evidence="14">
    <location>
        <begin position="633"/>
        <end position="645"/>
    </location>
</feature>
<dbReference type="PROSITE" id="PS50088">
    <property type="entry name" value="ANK_REPEAT"/>
    <property type="match status" value="1"/>
</dbReference>
<keyword evidence="18" id="KW-1185">Reference proteome</keyword>
<keyword evidence="6 15" id="KW-0812">Transmembrane</keyword>
<keyword evidence="2" id="KW-0813">Transport</keyword>
<dbReference type="GO" id="GO:0034703">
    <property type="term" value="C:cation channel complex"/>
    <property type="evidence" value="ECO:0007669"/>
    <property type="project" value="UniProtKB-ARBA"/>
</dbReference>
<feature type="region of interest" description="Disordered" evidence="14">
    <location>
        <begin position="726"/>
        <end position="758"/>
    </location>
</feature>
<dbReference type="GO" id="GO:0005886">
    <property type="term" value="C:plasma membrane"/>
    <property type="evidence" value="ECO:0007669"/>
    <property type="project" value="UniProtKB-SubCell"/>
</dbReference>
<keyword evidence="8" id="KW-0106">Calcium</keyword>
<dbReference type="InterPro" id="IPR024862">
    <property type="entry name" value="TRPV"/>
</dbReference>
<keyword evidence="9 15" id="KW-1133">Transmembrane helix</keyword>
<dbReference type="AlphaFoldDB" id="A0AA88I9D9"/>
<keyword evidence="13" id="KW-0040">ANK repeat</keyword>
<evidence type="ECO:0000259" key="16">
    <source>
        <dbReference type="Pfam" id="PF00520"/>
    </source>
</evidence>
<accession>A0AA88I9D9</accession>
<sequence>MDDSIPTCRTFFQPADQQVSPAAANTSYEGLAYFGELPLAWATCVANETAYNMLIEKGADPNARDTYGNMVLHMVVICDKLSMYGYAMRHPRRPAKPTLINLAGLTPLALACEMARAQIFLEMMELSALEFWRYSNITCSAYPLSALDTIRPDGETNWSSALMIILNGTKEEHVDMLDGGIIQRLLEEKWKTFAQNQFMKRLVIHFIHLLFLSVAVYLRPTKTQPTMKQFDQMDTYDYVRLSSELGVILSSVAYLILQLGLEIVNQGIVSFLKGMAQSPPKVVFFFSNILILAAVPCRLLGLRVLEDGIMVVAVPMAWFYLMFFAGAVKLTGPFVTMIYKMITGDMLTFAIIFVVILFGFSQAFFFLHKPHPQKDLLFFSNYPTTWMALLMMTLGDYNYSAFNETIEPPLTKIIFAIFMVLVPILLLNMLIASMGNTYSIVSERSEKEWVKQWAKLVIALERSLKAEAAKDHLLTYSIKLPSFPGGEEDGTPPQVVCGVMVIKSKSKTRANQRKGALSNWKRVGKITINELRRYGITGEEMRKKMWDVKSSSATPLLSPYPVTKQNSIPKADAIGDALVQLAWQRCTSPVDSLNLSIGPTEQGAKSLEVSVRYSLERTITAYEEQEDTQNDSRLNRTDSKREHEPLDFKVIQNMPKIEKLPTWNGNQELLPRIPKFPTVGPISDEKTNSPLILVHQARQPHTSEETDWDENRLGIKYGGLGISYMPKSTARKRSKSGIKRQNTAIPPPADSEPDDLTTSETNSVFSFKLFDEPHIDSSLDYAVTDILLSALREDQERMLPENKQDEGGTHEISSVSCSSSATGAINENGSISSVSTVRDAEFIEANPVVRPKSSFPFRNGKVTPYNVDTTRRISSSRNHREERTQTIDKAENFLEGFWTKPETDKKCKVARGRFRQNGVNTIARILDWSVDEEI</sequence>
<evidence type="ECO:0000256" key="3">
    <source>
        <dbReference type="ARBA" id="ARBA00022475"/>
    </source>
</evidence>
<evidence type="ECO:0000256" key="7">
    <source>
        <dbReference type="ARBA" id="ARBA00022737"/>
    </source>
</evidence>
<feature type="domain" description="Ion transport" evidence="16">
    <location>
        <begin position="268"/>
        <end position="445"/>
    </location>
</feature>
<evidence type="ECO:0000313" key="17">
    <source>
        <dbReference type="EMBL" id="KAK2725018.1"/>
    </source>
</evidence>
<evidence type="ECO:0000256" key="10">
    <source>
        <dbReference type="ARBA" id="ARBA00023065"/>
    </source>
</evidence>
<evidence type="ECO:0000256" key="4">
    <source>
        <dbReference type="ARBA" id="ARBA00022568"/>
    </source>
</evidence>
<keyword evidence="11 15" id="KW-0472">Membrane</keyword>
<dbReference type="SUPFAM" id="SSF48403">
    <property type="entry name" value="Ankyrin repeat"/>
    <property type="match status" value="1"/>
</dbReference>
<dbReference type="GO" id="GO:0098703">
    <property type="term" value="P:calcium ion import across plasma membrane"/>
    <property type="evidence" value="ECO:0007669"/>
    <property type="project" value="TreeGrafter"/>
</dbReference>
<feature type="transmembrane region" description="Helical" evidence="15">
    <location>
        <begin position="238"/>
        <end position="261"/>
    </location>
</feature>
<dbReference type="Pfam" id="PF00520">
    <property type="entry name" value="Ion_trans"/>
    <property type="match status" value="1"/>
</dbReference>
<evidence type="ECO:0000256" key="15">
    <source>
        <dbReference type="SAM" id="Phobius"/>
    </source>
</evidence>